<dbReference type="STRING" id="930128.SAMN05192532_103251"/>
<evidence type="ECO:0000313" key="3">
    <source>
        <dbReference type="EMBL" id="SFE72669.1"/>
    </source>
</evidence>
<dbReference type="Proteomes" id="UP000199516">
    <property type="component" value="Unassembled WGS sequence"/>
</dbReference>
<organism evidence="3 4">
    <name type="scientific">Alteribacillus iranensis</name>
    <dbReference type="NCBI Taxonomy" id="930128"/>
    <lineage>
        <taxon>Bacteria</taxon>
        <taxon>Bacillati</taxon>
        <taxon>Bacillota</taxon>
        <taxon>Bacilli</taxon>
        <taxon>Bacillales</taxon>
        <taxon>Bacillaceae</taxon>
        <taxon>Alteribacillus</taxon>
    </lineage>
</organism>
<proteinExistence type="predicted"/>
<accession>A0A1I2CWL6</accession>
<feature type="region of interest" description="Disordered" evidence="1">
    <location>
        <begin position="43"/>
        <end position="68"/>
    </location>
</feature>
<keyword evidence="2" id="KW-1133">Transmembrane helix</keyword>
<evidence type="ECO:0000313" key="4">
    <source>
        <dbReference type="Proteomes" id="UP000199516"/>
    </source>
</evidence>
<protein>
    <submittedName>
        <fullName evidence="3">Uncharacterized protein</fullName>
    </submittedName>
</protein>
<feature type="compositionally biased region" description="Basic and acidic residues" evidence="1">
    <location>
        <begin position="45"/>
        <end position="57"/>
    </location>
</feature>
<dbReference type="EMBL" id="FONT01000003">
    <property type="protein sequence ID" value="SFE72669.1"/>
    <property type="molecule type" value="Genomic_DNA"/>
</dbReference>
<feature type="transmembrane region" description="Helical" evidence="2">
    <location>
        <begin position="6"/>
        <end position="23"/>
    </location>
</feature>
<evidence type="ECO:0000256" key="2">
    <source>
        <dbReference type="SAM" id="Phobius"/>
    </source>
</evidence>
<keyword evidence="2" id="KW-0472">Membrane</keyword>
<keyword evidence="2" id="KW-0812">Transmembrane</keyword>
<feature type="region of interest" description="Disordered" evidence="1">
    <location>
        <begin position="82"/>
        <end position="102"/>
    </location>
</feature>
<reference evidence="3 4" key="1">
    <citation type="submission" date="2016-10" db="EMBL/GenBank/DDBJ databases">
        <authorList>
            <person name="de Groot N.N."/>
        </authorList>
    </citation>
    <scope>NUCLEOTIDE SEQUENCE [LARGE SCALE GENOMIC DNA]</scope>
    <source>
        <strain evidence="3 4">DSM 23995</strain>
    </source>
</reference>
<dbReference type="OrthoDB" id="2390014at2"/>
<gene>
    <name evidence="3" type="ORF">SAMN05192532_103251</name>
</gene>
<name>A0A1I2CWL6_9BACI</name>
<sequence>MNKKAVLVPSIVAGAVGTAAFLLKDEDKRDRVKQSYQRYMAKMKGKTEEAEDEKLNEKVGYSDPEDIEDNRMVSEGSQYSVHHFNKAQEENEQPLETTMNDK</sequence>
<dbReference type="AlphaFoldDB" id="A0A1I2CWL6"/>
<keyword evidence="4" id="KW-1185">Reference proteome</keyword>
<dbReference type="RefSeq" id="WP_091660488.1">
    <property type="nucleotide sequence ID" value="NZ_FONT01000003.1"/>
</dbReference>
<evidence type="ECO:0000256" key="1">
    <source>
        <dbReference type="SAM" id="MobiDB-lite"/>
    </source>
</evidence>